<gene>
    <name evidence="5" type="ORF">POM88_032528</name>
</gene>
<accession>A0AAD8MHL6</accession>
<evidence type="ECO:0000313" key="6">
    <source>
        <dbReference type="Proteomes" id="UP001237642"/>
    </source>
</evidence>
<feature type="coiled-coil region" evidence="2">
    <location>
        <begin position="208"/>
        <end position="256"/>
    </location>
</feature>
<evidence type="ECO:0000256" key="2">
    <source>
        <dbReference type="SAM" id="Coils"/>
    </source>
</evidence>
<feature type="compositionally biased region" description="Acidic residues" evidence="3">
    <location>
        <begin position="93"/>
        <end position="102"/>
    </location>
</feature>
<dbReference type="Proteomes" id="UP001237642">
    <property type="component" value="Unassembled WGS sequence"/>
</dbReference>
<dbReference type="GO" id="GO:0003779">
    <property type="term" value="F:actin binding"/>
    <property type="evidence" value="ECO:0007669"/>
    <property type="project" value="InterPro"/>
</dbReference>
<evidence type="ECO:0000256" key="3">
    <source>
        <dbReference type="SAM" id="MobiDB-lite"/>
    </source>
</evidence>
<evidence type="ECO:0000259" key="4">
    <source>
        <dbReference type="PROSITE" id="PS51774"/>
    </source>
</evidence>
<evidence type="ECO:0000313" key="5">
    <source>
        <dbReference type="EMBL" id="KAK1376335.1"/>
    </source>
</evidence>
<name>A0AAD8MHL6_9APIA</name>
<sequence length="665" mass="77792">MSKHRWKDLKKSLWIHINPEKGEELKAVQIEDDDRRGKILKLIKTINQGKKEAISKKKSELLKLFDDIQQQYQFLYALYDNLTSEVRKVVDNKDEDSSESSDSEPFYSPNEFSARNSPMVRRFPINSKLKNDKDQGTEEAYLKDKLTSTSEVVKEAIDATQELGKTTVSPETMDESSLLKVKLFKSKEKIQSMTNVYDVYKMETAARIKELEGQVFMLKLELDTMETEKTKLEEQLQTLQENNSQIENQNFDFEKHSVGETEKSLEASDLQSEVNSLASQTVVLKRSSSKAECFQTLIDDKDSDMQVKDSEAKKQLFEQQIRTMINDANESREAKEKFHEKIVELEKRSREREYELSTQLKTSETRRNSMSEEIVSLTSQLNSLQQEVKCLQVEKSDLFLQIDKAEEESEKLSTLRNQNSRLTEEVEDQQKTLIERQVIIDKYNEEHKHYAGKDINVKSYVQQVEKKIEEAAEGLRKQLEDNLRILSRRIRVAEQLHLENKDLYSTTKEKYEQDSKDLETLLHMLKDFSLSANSMLNVLDTAVLRFEELNDHFMNRISQVTGALIFAKDWMNRKNNTITHMKDDLDTVLKQLDDKESEILGLREKVRKLENKVRKADKLLKQKEEGMLSLGEEKREAIRQLCVWMDYHRSHSEHLKKMIRSLRAP</sequence>
<protein>
    <submittedName>
        <fullName evidence="5">Intracellular protein transport protein USO1-like</fullName>
    </submittedName>
</protein>
<reference evidence="5" key="1">
    <citation type="submission" date="2023-02" db="EMBL/GenBank/DDBJ databases">
        <title>Genome of toxic invasive species Heracleum sosnowskyi carries increased number of genes despite the absence of recent whole-genome duplications.</title>
        <authorList>
            <person name="Schelkunov M."/>
            <person name="Shtratnikova V."/>
            <person name="Makarenko M."/>
            <person name="Klepikova A."/>
            <person name="Omelchenko D."/>
            <person name="Novikova G."/>
            <person name="Obukhova E."/>
            <person name="Bogdanov V."/>
            <person name="Penin A."/>
            <person name="Logacheva M."/>
        </authorList>
    </citation>
    <scope>NUCLEOTIDE SEQUENCE</scope>
    <source>
        <strain evidence="5">Hsosn_3</strain>
        <tissue evidence="5">Leaf</tissue>
    </source>
</reference>
<evidence type="ECO:0000256" key="1">
    <source>
        <dbReference type="ARBA" id="ARBA00023054"/>
    </source>
</evidence>
<feature type="region of interest" description="Disordered" evidence="3">
    <location>
        <begin position="93"/>
        <end position="113"/>
    </location>
</feature>
<proteinExistence type="predicted"/>
<organism evidence="5 6">
    <name type="scientific">Heracleum sosnowskyi</name>
    <dbReference type="NCBI Taxonomy" id="360622"/>
    <lineage>
        <taxon>Eukaryota</taxon>
        <taxon>Viridiplantae</taxon>
        <taxon>Streptophyta</taxon>
        <taxon>Embryophyta</taxon>
        <taxon>Tracheophyta</taxon>
        <taxon>Spermatophyta</taxon>
        <taxon>Magnoliopsida</taxon>
        <taxon>eudicotyledons</taxon>
        <taxon>Gunneridae</taxon>
        <taxon>Pentapetalae</taxon>
        <taxon>asterids</taxon>
        <taxon>campanulids</taxon>
        <taxon>Apiales</taxon>
        <taxon>Apiaceae</taxon>
        <taxon>Apioideae</taxon>
        <taxon>apioid superclade</taxon>
        <taxon>Tordylieae</taxon>
        <taxon>Tordyliinae</taxon>
        <taxon>Heracleum</taxon>
    </lineage>
</organism>
<dbReference type="GO" id="GO:0005856">
    <property type="term" value="C:cytoskeleton"/>
    <property type="evidence" value="ECO:0007669"/>
    <property type="project" value="TreeGrafter"/>
</dbReference>
<dbReference type="AlphaFoldDB" id="A0AAD8MHL6"/>
<keyword evidence="6" id="KW-1185">Reference proteome</keyword>
<dbReference type="PANTHER" id="PTHR47357:SF4">
    <property type="entry name" value="MYOSIN HEAVY CHAIN-LIKE PROTEIN"/>
    <property type="match status" value="1"/>
</dbReference>
<reference evidence="5" key="2">
    <citation type="submission" date="2023-05" db="EMBL/GenBank/DDBJ databases">
        <authorList>
            <person name="Schelkunov M.I."/>
        </authorList>
    </citation>
    <scope>NUCLEOTIDE SEQUENCE</scope>
    <source>
        <strain evidence="5">Hsosn_3</strain>
        <tissue evidence="5">Leaf</tissue>
    </source>
</reference>
<feature type="coiled-coil region" evidence="2">
    <location>
        <begin position="461"/>
        <end position="496"/>
    </location>
</feature>
<keyword evidence="1 2" id="KW-0175">Coiled coil</keyword>
<dbReference type="GO" id="GO:0005200">
    <property type="term" value="F:structural constituent of cytoskeleton"/>
    <property type="evidence" value="ECO:0007669"/>
    <property type="project" value="TreeGrafter"/>
</dbReference>
<feature type="coiled-coil region" evidence="2">
    <location>
        <begin position="328"/>
        <end position="432"/>
    </location>
</feature>
<dbReference type="EMBL" id="JAUIZM010000007">
    <property type="protein sequence ID" value="KAK1376335.1"/>
    <property type="molecule type" value="Genomic_DNA"/>
</dbReference>
<feature type="domain" description="NAB" evidence="4">
    <location>
        <begin position="9"/>
        <end position="86"/>
    </location>
</feature>
<dbReference type="PANTHER" id="PTHR47357">
    <property type="entry name" value="COP1-INTERACTIVE PROTEIN 1"/>
    <property type="match status" value="1"/>
</dbReference>
<dbReference type="InterPro" id="IPR011684">
    <property type="entry name" value="NAB"/>
</dbReference>
<comment type="caution">
    <text evidence="5">The sequence shown here is derived from an EMBL/GenBank/DDBJ whole genome shotgun (WGS) entry which is preliminary data.</text>
</comment>
<dbReference type="PROSITE" id="PS51774">
    <property type="entry name" value="NAB"/>
    <property type="match status" value="1"/>
</dbReference>
<feature type="coiled-coil region" evidence="2">
    <location>
        <begin position="578"/>
        <end position="626"/>
    </location>
</feature>